<evidence type="ECO:0000256" key="1">
    <source>
        <dbReference type="ARBA" id="ARBA00022649"/>
    </source>
</evidence>
<dbReference type="GO" id="GO:0004540">
    <property type="term" value="F:RNA nuclease activity"/>
    <property type="evidence" value="ECO:0007669"/>
    <property type="project" value="InterPro"/>
</dbReference>
<keyword evidence="5" id="KW-0800">Toxin</keyword>
<organism evidence="7 8">
    <name type="scientific">Aureimonas jatrophae</name>
    <dbReference type="NCBI Taxonomy" id="1166073"/>
    <lineage>
        <taxon>Bacteria</taxon>
        <taxon>Pseudomonadati</taxon>
        <taxon>Pseudomonadota</taxon>
        <taxon>Alphaproteobacteria</taxon>
        <taxon>Hyphomicrobiales</taxon>
        <taxon>Aurantimonadaceae</taxon>
        <taxon>Aureimonas</taxon>
    </lineage>
</organism>
<keyword evidence="8" id="KW-1185">Reference proteome</keyword>
<dbReference type="InterPro" id="IPR002716">
    <property type="entry name" value="PIN_dom"/>
</dbReference>
<dbReference type="RefSeq" id="WP_090674081.1">
    <property type="nucleotide sequence ID" value="NZ_FNIT01000005.1"/>
</dbReference>
<name>A0A1H0IUT7_9HYPH</name>
<dbReference type="STRING" id="1166073.SAMN05192530_105345"/>
<dbReference type="InterPro" id="IPR029060">
    <property type="entry name" value="PIN-like_dom_sf"/>
</dbReference>
<sequence length="149" mass="15546">MSGGFLLDTSALSLLSPDRPSLPAGVADRLRGASDRLYVSTVTVAEIREGIAKLRRKGAMGRANAIEAWFVTLRYVFAERVLPFGIDEAEESGALADCAVGIGRHLSFADVAIAGIAKAHRLAVVTGNGKHVEPLAAFGVVVTDLAGMA</sequence>
<accession>A0A1H0IUT7</accession>
<evidence type="ECO:0000256" key="3">
    <source>
        <dbReference type="ARBA" id="ARBA00022723"/>
    </source>
</evidence>
<dbReference type="SUPFAM" id="SSF88723">
    <property type="entry name" value="PIN domain-like"/>
    <property type="match status" value="1"/>
</dbReference>
<comment type="similarity">
    <text evidence="5">Belongs to the PINc/VapC protein family.</text>
</comment>
<evidence type="ECO:0000256" key="5">
    <source>
        <dbReference type="HAMAP-Rule" id="MF_00265"/>
    </source>
</evidence>
<evidence type="ECO:0000256" key="2">
    <source>
        <dbReference type="ARBA" id="ARBA00022722"/>
    </source>
</evidence>
<evidence type="ECO:0000259" key="6">
    <source>
        <dbReference type="Pfam" id="PF01850"/>
    </source>
</evidence>
<dbReference type="Gene3D" id="3.40.50.1010">
    <property type="entry name" value="5'-nuclease"/>
    <property type="match status" value="1"/>
</dbReference>
<dbReference type="Proteomes" id="UP000198793">
    <property type="component" value="Unassembled WGS sequence"/>
</dbReference>
<dbReference type="EC" id="3.1.-.-" evidence="5"/>
<keyword evidence="2 5" id="KW-0540">Nuclease</keyword>
<dbReference type="InterPro" id="IPR022907">
    <property type="entry name" value="VapC_family"/>
</dbReference>
<feature type="domain" description="PIN" evidence="6">
    <location>
        <begin position="6"/>
        <end position="128"/>
    </location>
</feature>
<reference evidence="7 8" key="1">
    <citation type="submission" date="2016-10" db="EMBL/GenBank/DDBJ databases">
        <authorList>
            <person name="de Groot N.N."/>
        </authorList>
    </citation>
    <scope>NUCLEOTIDE SEQUENCE [LARGE SCALE GENOMIC DNA]</scope>
    <source>
        <strain evidence="8">L7-484,KACC 16230,DSM 25025</strain>
    </source>
</reference>
<keyword evidence="1 5" id="KW-1277">Toxin-antitoxin system</keyword>
<dbReference type="EMBL" id="FNIT01000005">
    <property type="protein sequence ID" value="SDO35039.1"/>
    <property type="molecule type" value="Genomic_DNA"/>
</dbReference>
<keyword evidence="4 5" id="KW-0378">Hydrolase</keyword>
<dbReference type="OrthoDB" id="7188375at2"/>
<dbReference type="AlphaFoldDB" id="A0A1H0IUT7"/>
<dbReference type="GO" id="GO:0090729">
    <property type="term" value="F:toxin activity"/>
    <property type="evidence" value="ECO:0007669"/>
    <property type="project" value="UniProtKB-KW"/>
</dbReference>
<protein>
    <recommendedName>
        <fullName evidence="5">Ribonuclease VapC</fullName>
        <shortName evidence="5">RNase VapC</shortName>
        <ecNumber evidence="5">3.1.-.-</ecNumber>
    </recommendedName>
    <alternativeName>
        <fullName evidence="5">Toxin VapC</fullName>
    </alternativeName>
</protein>
<comment type="cofactor">
    <cofactor evidence="5">
        <name>Mg(2+)</name>
        <dbReference type="ChEBI" id="CHEBI:18420"/>
    </cofactor>
</comment>
<dbReference type="GO" id="GO:0000287">
    <property type="term" value="F:magnesium ion binding"/>
    <property type="evidence" value="ECO:0007669"/>
    <property type="project" value="UniProtKB-UniRule"/>
</dbReference>
<gene>
    <name evidence="5" type="primary">vapC</name>
    <name evidence="7" type="ORF">SAMN05192530_105345</name>
</gene>
<evidence type="ECO:0000313" key="8">
    <source>
        <dbReference type="Proteomes" id="UP000198793"/>
    </source>
</evidence>
<evidence type="ECO:0000256" key="4">
    <source>
        <dbReference type="ARBA" id="ARBA00022801"/>
    </source>
</evidence>
<evidence type="ECO:0000313" key="7">
    <source>
        <dbReference type="EMBL" id="SDO35039.1"/>
    </source>
</evidence>
<feature type="binding site" evidence="5">
    <location>
        <position position="110"/>
    </location>
    <ligand>
        <name>Mg(2+)</name>
        <dbReference type="ChEBI" id="CHEBI:18420"/>
    </ligand>
</feature>
<feature type="binding site" evidence="5">
    <location>
        <position position="8"/>
    </location>
    <ligand>
        <name>Mg(2+)</name>
        <dbReference type="ChEBI" id="CHEBI:18420"/>
    </ligand>
</feature>
<keyword evidence="3 5" id="KW-0479">Metal-binding</keyword>
<comment type="function">
    <text evidence="5">Toxic component of a toxin-antitoxin (TA) system. An RNase.</text>
</comment>
<dbReference type="Pfam" id="PF01850">
    <property type="entry name" value="PIN"/>
    <property type="match status" value="1"/>
</dbReference>
<dbReference type="HAMAP" id="MF_00265">
    <property type="entry name" value="VapC_Nob1"/>
    <property type="match status" value="1"/>
</dbReference>
<proteinExistence type="inferred from homology"/>
<keyword evidence="5" id="KW-0460">Magnesium</keyword>
<dbReference type="GO" id="GO:0016787">
    <property type="term" value="F:hydrolase activity"/>
    <property type="evidence" value="ECO:0007669"/>
    <property type="project" value="UniProtKB-KW"/>
</dbReference>